<proteinExistence type="predicted"/>
<dbReference type="AlphaFoldDB" id="A0A845ACW2"/>
<accession>A0A845ACW2</accession>
<gene>
    <name evidence="1" type="ORF">GRI58_04590</name>
</gene>
<dbReference type="EMBL" id="WTYA01000002">
    <property type="protein sequence ID" value="MXP28100.1"/>
    <property type="molecule type" value="Genomic_DNA"/>
</dbReference>
<reference evidence="1 2" key="1">
    <citation type="submission" date="2019-12" db="EMBL/GenBank/DDBJ databases">
        <title>Genomic-based taxomic classification of the family Erythrobacteraceae.</title>
        <authorList>
            <person name="Xu L."/>
        </authorList>
    </citation>
    <scope>NUCLEOTIDE SEQUENCE [LARGE SCALE GENOMIC DNA]</scope>
    <source>
        <strain evidence="1 2">KEMB 9005-328</strain>
    </source>
</reference>
<sequence>MNALRHDFDFARNDPYATTAPTALVERMRNQWNAAQKAGGAIAGLAQLAPAPSAPCAALEVALLRGDGERLARCEQMLDDLTAVLHTGLTALLFAAENDCDTTAAALALWREYDAASAALAALAGPPSVDGQHLSSDH</sequence>
<dbReference type="OrthoDB" id="7506955at2"/>
<evidence type="ECO:0000313" key="1">
    <source>
        <dbReference type="EMBL" id="MXP28100.1"/>
    </source>
</evidence>
<evidence type="ECO:0000313" key="2">
    <source>
        <dbReference type="Proteomes" id="UP000439780"/>
    </source>
</evidence>
<dbReference type="Proteomes" id="UP000439780">
    <property type="component" value="Unassembled WGS sequence"/>
</dbReference>
<comment type="caution">
    <text evidence="1">The sequence shown here is derived from an EMBL/GenBank/DDBJ whole genome shotgun (WGS) entry which is preliminary data.</text>
</comment>
<name>A0A845ACW2_9SPHN</name>
<protein>
    <submittedName>
        <fullName evidence="1">Uncharacterized protein</fullName>
    </submittedName>
</protein>
<dbReference type="RefSeq" id="WP_160752369.1">
    <property type="nucleotide sequence ID" value="NZ_WTYA01000002.1"/>
</dbReference>
<organism evidence="1 2">
    <name type="scientific">Qipengyuania algicida</name>
    <dbReference type="NCBI Taxonomy" id="1836209"/>
    <lineage>
        <taxon>Bacteria</taxon>
        <taxon>Pseudomonadati</taxon>
        <taxon>Pseudomonadota</taxon>
        <taxon>Alphaproteobacteria</taxon>
        <taxon>Sphingomonadales</taxon>
        <taxon>Erythrobacteraceae</taxon>
        <taxon>Qipengyuania</taxon>
    </lineage>
</organism>
<keyword evidence="2" id="KW-1185">Reference proteome</keyword>